<dbReference type="PANTHER" id="PTHR33446:SF2">
    <property type="entry name" value="PROTEIN TONB"/>
    <property type="match status" value="1"/>
</dbReference>
<dbReference type="GO" id="GO:0015031">
    <property type="term" value="P:protein transport"/>
    <property type="evidence" value="ECO:0007669"/>
    <property type="project" value="UniProtKB-KW"/>
</dbReference>
<name>A0A562BV69_9BURK</name>
<sequence>MGRWNKGGIGSRARDGLRSLVSIGAGAALTLGLLACSTPPPAEPLTTAQLALIAETFFAPSVRAQMIEAARKAGNGPDKPYFGCIASVSHQEIAMALAPALPESVIDGELRQALRFLDTPAGAYYQWRAKPGAVRARLLAPTPPISSDPELRRFVDSDVGHTLTSPLRPAAVERAVEAFQAARWTKCVRGRTKPVEVGVPKGVCHPPSISYPAKARRLGQSGAVHVWLLIGEDGTIESTAILRPSGVPVLDEAAETAVQRMKCTGYREADGKRVKASAVQPIVFSLR</sequence>
<keyword evidence="9" id="KW-0472">Membrane</keyword>
<dbReference type="SUPFAM" id="SSF74653">
    <property type="entry name" value="TolA/TonB C-terminal domain"/>
    <property type="match status" value="1"/>
</dbReference>
<dbReference type="PANTHER" id="PTHR33446">
    <property type="entry name" value="PROTEIN TONB-RELATED"/>
    <property type="match status" value="1"/>
</dbReference>
<evidence type="ECO:0000313" key="11">
    <source>
        <dbReference type="EMBL" id="TWG88849.1"/>
    </source>
</evidence>
<keyword evidence="6" id="KW-0812">Transmembrane</keyword>
<keyword evidence="12" id="KW-1185">Reference proteome</keyword>
<feature type="domain" description="TonB C-terminal" evidence="10">
    <location>
        <begin position="196"/>
        <end position="287"/>
    </location>
</feature>
<keyword evidence="7" id="KW-0653">Protein transport</keyword>
<evidence type="ECO:0000256" key="4">
    <source>
        <dbReference type="ARBA" id="ARBA00022475"/>
    </source>
</evidence>
<dbReference type="AlphaFoldDB" id="A0A562BV69"/>
<evidence type="ECO:0000313" key="12">
    <source>
        <dbReference type="Proteomes" id="UP000318141"/>
    </source>
</evidence>
<evidence type="ECO:0000256" key="7">
    <source>
        <dbReference type="ARBA" id="ARBA00022927"/>
    </source>
</evidence>
<evidence type="ECO:0000256" key="9">
    <source>
        <dbReference type="ARBA" id="ARBA00023136"/>
    </source>
</evidence>
<protein>
    <submittedName>
        <fullName evidence="11">TonB family protein</fullName>
    </submittedName>
</protein>
<comment type="subcellular location">
    <subcellularLocation>
        <location evidence="1">Cell inner membrane</location>
        <topology evidence="1">Single-pass membrane protein</topology>
        <orientation evidence="1">Periplasmic side</orientation>
    </subcellularLocation>
</comment>
<dbReference type="GO" id="GO:0055085">
    <property type="term" value="P:transmembrane transport"/>
    <property type="evidence" value="ECO:0007669"/>
    <property type="project" value="InterPro"/>
</dbReference>
<dbReference type="Pfam" id="PF03544">
    <property type="entry name" value="TonB_C"/>
    <property type="match status" value="1"/>
</dbReference>
<dbReference type="GO" id="GO:0031992">
    <property type="term" value="F:energy transducer activity"/>
    <property type="evidence" value="ECO:0007669"/>
    <property type="project" value="TreeGrafter"/>
</dbReference>
<keyword evidence="8" id="KW-1133">Transmembrane helix</keyword>
<evidence type="ECO:0000256" key="5">
    <source>
        <dbReference type="ARBA" id="ARBA00022519"/>
    </source>
</evidence>
<dbReference type="NCBIfam" id="TIGR01352">
    <property type="entry name" value="tonB_Cterm"/>
    <property type="match status" value="1"/>
</dbReference>
<dbReference type="InterPro" id="IPR006260">
    <property type="entry name" value="TonB/TolA_C"/>
</dbReference>
<comment type="similarity">
    <text evidence="2">Belongs to the TonB family.</text>
</comment>
<proteinExistence type="inferred from homology"/>
<keyword evidence="3" id="KW-0813">Transport</keyword>
<dbReference type="PROSITE" id="PS52015">
    <property type="entry name" value="TONB_CTD"/>
    <property type="match status" value="1"/>
</dbReference>
<keyword evidence="5" id="KW-0997">Cell inner membrane</keyword>
<evidence type="ECO:0000256" key="8">
    <source>
        <dbReference type="ARBA" id="ARBA00022989"/>
    </source>
</evidence>
<dbReference type="InterPro" id="IPR037682">
    <property type="entry name" value="TonB_C"/>
</dbReference>
<evidence type="ECO:0000256" key="1">
    <source>
        <dbReference type="ARBA" id="ARBA00004383"/>
    </source>
</evidence>
<gene>
    <name evidence="11" type="ORF">L602_001000000480</name>
</gene>
<reference evidence="11 12" key="1">
    <citation type="submission" date="2019-07" db="EMBL/GenBank/DDBJ databases">
        <title>Genome sequencing of lignin-degrading bacterial isolates.</title>
        <authorList>
            <person name="Gladden J."/>
        </authorList>
    </citation>
    <scope>NUCLEOTIDE SEQUENCE [LARGE SCALE GENOMIC DNA]</scope>
    <source>
        <strain evidence="11 12">J11</strain>
    </source>
</reference>
<evidence type="ECO:0000256" key="2">
    <source>
        <dbReference type="ARBA" id="ARBA00006555"/>
    </source>
</evidence>
<evidence type="ECO:0000256" key="6">
    <source>
        <dbReference type="ARBA" id="ARBA00022692"/>
    </source>
</evidence>
<dbReference type="Proteomes" id="UP000318141">
    <property type="component" value="Unassembled WGS sequence"/>
</dbReference>
<evidence type="ECO:0000256" key="3">
    <source>
        <dbReference type="ARBA" id="ARBA00022448"/>
    </source>
</evidence>
<dbReference type="EMBL" id="VLJN01000002">
    <property type="protein sequence ID" value="TWG88849.1"/>
    <property type="molecule type" value="Genomic_DNA"/>
</dbReference>
<organism evidence="11 12">
    <name type="scientific">Cupriavidus gilardii J11</name>
    <dbReference type="NCBI Taxonomy" id="936133"/>
    <lineage>
        <taxon>Bacteria</taxon>
        <taxon>Pseudomonadati</taxon>
        <taxon>Pseudomonadota</taxon>
        <taxon>Betaproteobacteria</taxon>
        <taxon>Burkholderiales</taxon>
        <taxon>Burkholderiaceae</taxon>
        <taxon>Cupriavidus</taxon>
    </lineage>
</organism>
<dbReference type="Gene3D" id="3.30.1150.10">
    <property type="match status" value="1"/>
</dbReference>
<dbReference type="GO" id="GO:0098797">
    <property type="term" value="C:plasma membrane protein complex"/>
    <property type="evidence" value="ECO:0007669"/>
    <property type="project" value="TreeGrafter"/>
</dbReference>
<keyword evidence="4" id="KW-1003">Cell membrane</keyword>
<accession>A0A562BV69</accession>
<evidence type="ECO:0000259" key="10">
    <source>
        <dbReference type="PROSITE" id="PS52015"/>
    </source>
</evidence>
<comment type="caution">
    <text evidence="11">The sequence shown here is derived from an EMBL/GenBank/DDBJ whole genome shotgun (WGS) entry which is preliminary data.</text>
</comment>
<dbReference type="InterPro" id="IPR051045">
    <property type="entry name" value="TonB-dependent_transducer"/>
</dbReference>